<comment type="caution">
    <text evidence="1">The sequence shown here is derived from an EMBL/GenBank/DDBJ whole genome shotgun (WGS) entry which is preliminary data.</text>
</comment>
<dbReference type="Proteomes" id="UP000823674">
    <property type="component" value="Chromosome A09"/>
</dbReference>
<evidence type="ECO:0000313" key="1">
    <source>
        <dbReference type="EMBL" id="KAG5386545.1"/>
    </source>
</evidence>
<sequence>MEDGGGDEEKIDWTHDFNNFIENAHHRQKTEMWLVKEEHDERDEEEKKPVNWFKSL</sequence>
<protein>
    <submittedName>
        <fullName evidence="1">Uncharacterized protein</fullName>
    </submittedName>
</protein>
<reference evidence="1 2" key="1">
    <citation type="submission" date="2021-03" db="EMBL/GenBank/DDBJ databases">
        <authorList>
            <person name="King G.J."/>
            <person name="Bancroft I."/>
            <person name="Baten A."/>
            <person name="Bloomfield J."/>
            <person name="Borpatragohain P."/>
            <person name="He Z."/>
            <person name="Irish N."/>
            <person name="Irwin J."/>
            <person name="Liu K."/>
            <person name="Mauleon R.P."/>
            <person name="Moore J."/>
            <person name="Morris R."/>
            <person name="Ostergaard L."/>
            <person name="Wang B."/>
            <person name="Wells R."/>
        </authorList>
    </citation>
    <scope>NUCLEOTIDE SEQUENCE [LARGE SCALE GENOMIC DNA]</scope>
    <source>
        <strain evidence="1">R-o-18</strain>
        <tissue evidence="1">Leaf</tissue>
    </source>
</reference>
<accession>A0ABQ7LLP9</accession>
<proteinExistence type="predicted"/>
<keyword evidence="2" id="KW-1185">Reference proteome</keyword>
<gene>
    <name evidence="1" type="primary">A09g517700.1_BraROA</name>
    <name evidence="1" type="ORF">IGI04_038015</name>
</gene>
<dbReference type="EMBL" id="JADBGQ010000008">
    <property type="protein sequence ID" value="KAG5386545.1"/>
    <property type="molecule type" value="Genomic_DNA"/>
</dbReference>
<name>A0ABQ7LLP9_BRACM</name>
<evidence type="ECO:0000313" key="2">
    <source>
        <dbReference type="Proteomes" id="UP000823674"/>
    </source>
</evidence>
<organism evidence="1 2">
    <name type="scientific">Brassica rapa subsp. trilocularis</name>
    <dbReference type="NCBI Taxonomy" id="1813537"/>
    <lineage>
        <taxon>Eukaryota</taxon>
        <taxon>Viridiplantae</taxon>
        <taxon>Streptophyta</taxon>
        <taxon>Embryophyta</taxon>
        <taxon>Tracheophyta</taxon>
        <taxon>Spermatophyta</taxon>
        <taxon>Magnoliopsida</taxon>
        <taxon>eudicotyledons</taxon>
        <taxon>Gunneridae</taxon>
        <taxon>Pentapetalae</taxon>
        <taxon>rosids</taxon>
        <taxon>malvids</taxon>
        <taxon>Brassicales</taxon>
        <taxon>Brassicaceae</taxon>
        <taxon>Brassiceae</taxon>
        <taxon>Brassica</taxon>
    </lineage>
</organism>